<proteinExistence type="inferred from homology"/>
<dbReference type="CDD" id="cd20263">
    <property type="entry name" value="Complex1_LYR_NDUFB9_LYRM3"/>
    <property type="match status" value="1"/>
</dbReference>
<evidence type="ECO:0000256" key="8">
    <source>
        <dbReference type="ARBA" id="ARBA00022660"/>
    </source>
</evidence>
<dbReference type="InterPro" id="IPR008011">
    <property type="entry name" value="Complex1_LYR_dom"/>
</dbReference>
<keyword evidence="6" id="KW-0813">Transport</keyword>
<evidence type="ECO:0000256" key="12">
    <source>
        <dbReference type="ARBA" id="ARBA00023128"/>
    </source>
</evidence>
<evidence type="ECO:0000256" key="4">
    <source>
        <dbReference type="ARBA" id="ARBA00011790"/>
    </source>
</evidence>
<evidence type="ECO:0000256" key="6">
    <source>
        <dbReference type="ARBA" id="ARBA00022448"/>
    </source>
</evidence>
<keyword evidence="10" id="KW-0249">Electron transport</keyword>
<keyword evidence="11" id="KW-0007">Acetylation</keyword>
<keyword evidence="9" id="KW-0999">Mitochondrion inner membrane</keyword>
<name>E9GU57_DAPPU</name>
<evidence type="ECO:0000256" key="10">
    <source>
        <dbReference type="ARBA" id="ARBA00022982"/>
    </source>
</evidence>
<sequence>MAYLQTEILGHTQKVCRLYKSALKHVFEYAPNRAAYRYAAVCVRQKFEENRHLTDALKVQTLIEDTKEELFQKQHSHPFRYATSPGGSAYGRELKSPDWVLDLWSPDEKAQYPEYFARREEMKKEYTVYWEKKFGNKAEELHHHH</sequence>
<dbReference type="EMBL" id="GL732565">
    <property type="protein sequence ID" value="EFX77032.1"/>
    <property type="molecule type" value="Genomic_DNA"/>
</dbReference>
<dbReference type="HOGENOM" id="CLU_108081_0_1_1"/>
<dbReference type="KEGG" id="dpx:DAPPUDRAFT_198715"/>
<evidence type="ECO:0000256" key="5">
    <source>
        <dbReference type="ARBA" id="ARBA00018684"/>
    </source>
</evidence>
<keyword evidence="7" id="KW-0597">Phosphoprotein</keyword>
<dbReference type="PhylomeDB" id="E9GU57"/>
<evidence type="ECO:0000256" key="13">
    <source>
        <dbReference type="ARBA" id="ARBA00023136"/>
    </source>
</evidence>
<dbReference type="PANTHER" id="PTHR12868">
    <property type="entry name" value="NADH-UBIQUINONE OXIDOREDUCTASE B22 SUBUNIT"/>
    <property type="match status" value="1"/>
</dbReference>
<organism evidence="17 18">
    <name type="scientific">Daphnia pulex</name>
    <name type="common">Water flea</name>
    <dbReference type="NCBI Taxonomy" id="6669"/>
    <lineage>
        <taxon>Eukaryota</taxon>
        <taxon>Metazoa</taxon>
        <taxon>Ecdysozoa</taxon>
        <taxon>Arthropoda</taxon>
        <taxon>Crustacea</taxon>
        <taxon>Branchiopoda</taxon>
        <taxon>Diplostraca</taxon>
        <taxon>Cladocera</taxon>
        <taxon>Anomopoda</taxon>
        <taxon>Daphniidae</taxon>
        <taxon>Daphnia</taxon>
    </lineage>
</organism>
<evidence type="ECO:0000256" key="1">
    <source>
        <dbReference type="ARBA" id="ARBA00002920"/>
    </source>
</evidence>
<keyword evidence="18" id="KW-1185">Reference proteome</keyword>
<feature type="domain" description="Complex 1 LYR protein" evidence="16">
    <location>
        <begin position="13"/>
        <end position="70"/>
    </location>
</feature>
<reference evidence="17 18" key="1">
    <citation type="journal article" date="2011" name="Science">
        <title>The ecoresponsive genome of Daphnia pulex.</title>
        <authorList>
            <person name="Colbourne J.K."/>
            <person name="Pfrender M.E."/>
            <person name="Gilbert D."/>
            <person name="Thomas W.K."/>
            <person name="Tucker A."/>
            <person name="Oakley T.H."/>
            <person name="Tokishita S."/>
            <person name="Aerts A."/>
            <person name="Arnold G.J."/>
            <person name="Basu M.K."/>
            <person name="Bauer D.J."/>
            <person name="Caceres C.E."/>
            <person name="Carmel L."/>
            <person name="Casola C."/>
            <person name="Choi J.H."/>
            <person name="Detter J.C."/>
            <person name="Dong Q."/>
            <person name="Dusheyko S."/>
            <person name="Eads B.D."/>
            <person name="Frohlich T."/>
            <person name="Geiler-Samerotte K.A."/>
            <person name="Gerlach D."/>
            <person name="Hatcher P."/>
            <person name="Jogdeo S."/>
            <person name="Krijgsveld J."/>
            <person name="Kriventseva E.V."/>
            <person name="Kultz D."/>
            <person name="Laforsch C."/>
            <person name="Lindquist E."/>
            <person name="Lopez J."/>
            <person name="Manak J.R."/>
            <person name="Muller J."/>
            <person name="Pangilinan J."/>
            <person name="Patwardhan R.P."/>
            <person name="Pitluck S."/>
            <person name="Pritham E.J."/>
            <person name="Rechtsteiner A."/>
            <person name="Rho M."/>
            <person name="Rogozin I.B."/>
            <person name="Sakarya O."/>
            <person name="Salamov A."/>
            <person name="Schaack S."/>
            <person name="Shapiro H."/>
            <person name="Shiga Y."/>
            <person name="Skalitzky C."/>
            <person name="Smith Z."/>
            <person name="Souvorov A."/>
            <person name="Sung W."/>
            <person name="Tang Z."/>
            <person name="Tsuchiya D."/>
            <person name="Tu H."/>
            <person name="Vos H."/>
            <person name="Wang M."/>
            <person name="Wolf Y.I."/>
            <person name="Yamagata H."/>
            <person name="Yamada T."/>
            <person name="Ye Y."/>
            <person name="Shaw J.R."/>
            <person name="Andrews J."/>
            <person name="Crease T.J."/>
            <person name="Tang H."/>
            <person name="Lucas S.M."/>
            <person name="Robertson H.M."/>
            <person name="Bork P."/>
            <person name="Koonin E.V."/>
            <person name="Zdobnov E.M."/>
            <person name="Grigoriev I.V."/>
            <person name="Lynch M."/>
            <person name="Boore J.L."/>
        </authorList>
    </citation>
    <scope>NUCLEOTIDE SEQUENCE [LARGE SCALE GENOMIC DNA]</scope>
</reference>
<dbReference type="InterPro" id="IPR045292">
    <property type="entry name" value="Complex1_LYR_NDUFB9_LYRM3"/>
</dbReference>
<dbReference type="InterPro" id="IPR033034">
    <property type="entry name" value="NDUFB9"/>
</dbReference>
<dbReference type="OrthoDB" id="13598at2759"/>
<keyword evidence="12" id="KW-0496">Mitochondrion</keyword>
<evidence type="ECO:0000256" key="3">
    <source>
        <dbReference type="ARBA" id="ARBA00009508"/>
    </source>
</evidence>
<evidence type="ECO:0000313" key="17">
    <source>
        <dbReference type="EMBL" id="EFX77032.1"/>
    </source>
</evidence>
<evidence type="ECO:0000256" key="15">
    <source>
        <dbReference type="ARBA" id="ARBA00032528"/>
    </source>
</evidence>
<gene>
    <name evidence="17" type="ORF">DAPPUDRAFT_198715</name>
</gene>
<dbReference type="OMA" id="YRAVQMR"/>
<dbReference type="PANTHER" id="PTHR12868:SF0">
    <property type="entry name" value="NADH DEHYDROGENASE [UBIQUINONE] 1 BETA SUBCOMPLEX SUBUNIT 9"/>
    <property type="match status" value="1"/>
</dbReference>
<keyword evidence="13" id="KW-0472">Membrane</keyword>
<dbReference type="AlphaFoldDB" id="E9GU57"/>
<comment type="subunit">
    <text evidence="4">Mammalian complex I is composed of 45 different subunits.</text>
</comment>
<dbReference type="FunCoup" id="E9GU57">
    <property type="interactions" value="1271"/>
</dbReference>
<keyword evidence="8" id="KW-0679">Respiratory chain</keyword>
<accession>E9GU57</accession>
<protein>
    <recommendedName>
        <fullName evidence="5">NADH dehydrogenase [ubiquinone] 1 beta subcomplex subunit 9</fullName>
    </recommendedName>
    <alternativeName>
        <fullName evidence="14">Complex I-B22</fullName>
    </alternativeName>
    <alternativeName>
        <fullName evidence="15">NADH-ubiquinone oxidoreductase B22 subunit</fullName>
    </alternativeName>
</protein>
<evidence type="ECO:0000256" key="2">
    <source>
        <dbReference type="ARBA" id="ARBA00004443"/>
    </source>
</evidence>
<dbReference type="GO" id="GO:0005743">
    <property type="term" value="C:mitochondrial inner membrane"/>
    <property type="evidence" value="ECO:0007669"/>
    <property type="project" value="UniProtKB-SubCell"/>
</dbReference>
<comment type="function">
    <text evidence="1">Accessory subunit of the mitochondrial membrane respiratory chain NADH dehydrogenase (Complex I), that is believed to be not involved in catalysis. Complex I functions in the transfer of electrons from NADH to the respiratory chain. The immediate electron acceptor for the enzyme is believed to be ubiquinone.</text>
</comment>
<dbReference type="Proteomes" id="UP000000305">
    <property type="component" value="Unassembled WGS sequence"/>
</dbReference>
<dbReference type="GO" id="GO:0006120">
    <property type="term" value="P:mitochondrial electron transport, NADH to ubiquinone"/>
    <property type="evidence" value="ECO:0007669"/>
    <property type="project" value="InterPro"/>
</dbReference>
<dbReference type="eggNOG" id="KOG3466">
    <property type="taxonomic scope" value="Eukaryota"/>
</dbReference>
<evidence type="ECO:0000256" key="7">
    <source>
        <dbReference type="ARBA" id="ARBA00022553"/>
    </source>
</evidence>
<dbReference type="Pfam" id="PF05347">
    <property type="entry name" value="Complex1_LYR"/>
    <property type="match status" value="1"/>
</dbReference>
<evidence type="ECO:0000256" key="14">
    <source>
        <dbReference type="ARBA" id="ARBA00030192"/>
    </source>
</evidence>
<evidence type="ECO:0000313" key="18">
    <source>
        <dbReference type="Proteomes" id="UP000000305"/>
    </source>
</evidence>
<dbReference type="STRING" id="6669.E9GU57"/>
<evidence type="ECO:0000256" key="11">
    <source>
        <dbReference type="ARBA" id="ARBA00022990"/>
    </source>
</evidence>
<dbReference type="InParanoid" id="E9GU57"/>
<comment type="subcellular location">
    <subcellularLocation>
        <location evidence="2">Mitochondrion inner membrane</location>
        <topology evidence="2">Peripheral membrane protein</topology>
        <orientation evidence="2">Matrix side</orientation>
    </subcellularLocation>
</comment>
<evidence type="ECO:0000256" key="9">
    <source>
        <dbReference type="ARBA" id="ARBA00022792"/>
    </source>
</evidence>
<evidence type="ECO:0000259" key="16">
    <source>
        <dbReference type="Pfam" id="PF05347"/>
    </source>
</evidence>
<comment type="similarity">
    <text evidence="3">Belongs to the complex I LYR family.</text>
</comment>
<dbReference type="GO" id="GO:0045271">
    <property type="term" value="C:respiratory chain complex I"/>
    <property type="evidence" value="ECO:0000318"/>
    <property type="project" value="GO_Central"/>
</dbReference>